<gene>
    <name evidence="2" type="ORF">ODI_01843</name>
    <name evidence="3" type="ORF">ODI_R1727</name>
</gene>
<dbReference type="EMBL" id="FLRC01000018">
    <property type="protein sequence ID" value="SBT25419.1"/>
    <property type="molecule type" value="Genomic_DNA"/>
</dbReference>
<dbReference type="EMBL" id="LT907988">
    <property type="protein sequence ID" value="SOE48920.1"/>
    <property type="molecule type" value="Genomic_DNA"/>
</dbReference>
<keyword evidence="1" id="KW-1133">Transmembrane helix</keyword>
<dbReference type="STRING" id="1851544.ODI_01843"/>
<dbReference type="AlphaFoldDB" id="A0A1C3K1M8"/>
<feature type="transmembrane region" description="Helical" evidence="1">
    <location>
        <begin position="48"/>
        <end position="70"/>
    </location>
</feature>
<dbReference type="KEGG" id="odi:ODI_R1727"/>
<evidence type="ECO:0000313" key="3">
    <source>
        <dbReference type="EMBL" id="SOE48920.1"/>
    </source>
</evidence>
<feature type="transmembrane region" description="Helical" evidence="1">
    <location>
        <begin position="85"/>
        <end position="105"/>
    </location>
</feature>
<keyword evidence="1" id="KW-0812">Transmembrane</keyword>
<reference evidence="3 4" key="2">
    <citation type="submission" date="2017-08" db="EMBL/GenBank/DDBJ databases">
        <authorList>
            <person name="de Groot N.N."/>
        </authorList>
    </citation>
    <scope>NUCLEOTIDE SEQUENCE [LARGE SCALE GENOMIC DNA]</scope>
    <source>
        <strain evidence="3">Orrdi1</strain>
    </source>
</reference>
<reference evidence="2 4" key="1">
    <citation type="submission" date="2016-06" db="EMBL/GenBank/DDBJ databases">
        <authorList>
            <person name="Kjaerup R.B."/>
            <person name="Dalgaard T.S."/>
            <person name="Juul-Madsen H.R."/>
        </authorList>
    </citation>
    <scope>NUCLEOTIDE SEQUENCE [LARGE SCALE GENOMIC DNA]</scope>
    <source>
        <strain evidence="2">Orrdi1</strain>
    </source>
</reference>
<dbReference type="InterPro" id="IPR047730">
    <property type="entry name" value="ABZJ_00895-like"/>
</dbReference>
<evidence type="ECO:0000256" key="1">
    <source>
        <dbReference type="SAM" id="Phobius"/>
    </source>
</evidence>
<dbReference type="NCBIfam" id="NF038216">
    <property type="entry name" value="ABZJ_00895_fam"/>
    <property type="match status" value="1"/>
</dbReference>
<keyword evidence="4" id="KW-1185">Reference proteome</keyword>
<keyword evidence="1" id="KW-0472">Membrane</keyword>
<sequence>MCLGLIAATLAGVPDTVVAIALLWLIVPWQCRRYLRANTRHPTRAERRVALAGMTAVVVGVNTAFSLMLLPSSPFPAQDLATRNLLLGGAWLTVPMYAALLWRLMRAAWGVAPRRASAAQAVRAARDSAAVMRVDESVATNGTDHLPSASA</sequence>
<organism evidence="2 4">
    <name type="scientific">Orrella dioscoreae</name>
    <dbReference type="NCBI Taxonomy" id="1851544"/>
    <lineage>
        <taxon>Bacteria</taxon>
        <taxon>Pseudomonadati</taxon>
        <taxon>Pseudomonadota</taxon>
        <taxon>Betaproteobacteria</taxon>
        <taxon>Burkholderiales</taxon>
        <taxon>Alcaligenaceae</taxon>
        <taxon>Orrella</taxon>
    </lineage>
</organism>
<evidence type="ECO:0000313" key="2">
    <source>
        <dbReference type="EMBL" id="SBT25419.1"/>
    </source>
</evidence>
<feature type="transmembrane region" description="Helical" evidence="1">
    <location>
        <begin position="6"/>
        <end position="27"/>
    </location>
</feature>
<accession>A0A1C3K1M8</accession>
<protein>
    <submittedName>
        <fullName evidence="2">Uncharacterized protein</fullName>
    </submittedName>
</protein>
<evidence type="ECO:0000313" key="4">
    <source>
        <dbReference type="Proteomes" id="UP000078558"/>
    </source>
</evidence>
<proteinExistence type="predicted"/>
<name>A0A1C3K1M8_9BURK</name>
<dbReference type="Proteomes" id="UP000078558">
    <property type="component" value="Chromosome I"/>
</dbReference>